<comment type="function">
    <text evidence="9">Subunit of clathrin-associated adaptor protein complex 1 that plays a role in protein sorting at the trans-Golgi network and early endosomes (TGN/EE). The AP complexes mediate the recruitment of clathrin to membranes and the recognition of sorting signals within the cytosolic tails of transmembrane cargo molecules.</text>
</comment>
<dbReference type="GO" id="GO:0016482">
    <property type="term" value="P:cytosolic transport"/>
    <property type="evidence" value="ECO:0007669"/>
    <property type="project" value="UniProtKB-ARBA"/>
</dbReference>
<evidence type="ECO:0000256" key="5">
    <source>
        <dbReference type="ARBA" id="ARBA00022927"/>
    </source>
</evidence>
<protein>
    <recommendedName>
        <fullName evidence="11">Adaptor AP-1 19 kDa protein</fullName>
    </recommendedName>
</protein>
<dbReference type="IntAct" id="A0A1D6L964">
    <property type="interactions" value="1"/>
</dbReference>
<keyword evidence="8" id="KW-0968">Cytoplasmic vesicle</keyword>
<dbReference type="InParanoid" id="A0A1D6L964"/>
<dbReference type="PaxDb" id="4577-GRMZM5G831951_P01"/>
<dbReference type="ExpressionAtlas" id="A0A1D6L964">
    <property type="expression patterns" value="baseline and differential"/>
</dbReference>
<evidence type="ECO:0000256" key="8">
    <source>
        <dbReference type="ARBA" id="ARBA00023329"/>
    </source>
</evidence>
<feature type="domain" description="AP complex mu/sigma subunit" evidence="12">
    <location>
        <begin position="46"/>
        <end position="157"/>
    </location>
</feature>
<organism evidence="13">
    <name type="scientific">Zea mays</name>
    <name type="common">Maize</name>
    <dbReference type="NCBI Taxonomy" id="4577"/>
    <lineage>
        <taxon>Eukaryota</taxon>
        <taxon>Viridiplantae</taxon>
        <taxon>Streptophyta</taxon>
        <taxon>Embryophyta</taxon>
        <taxon>Tracheophyta</taxon>
        <taxon>Spermatophyta</taxon>
        <taxon>Magnoliopsida</taxon>
        <taxon>Liliopsida</taxon>
        <taxon>Poales</taxon>
        <taxon>Poaceae</taxon>
        <taxon>PACMAD clade</taxon>
        <taxon>Panicoideae</taxon>
        <taxon>Andropogonodae</taxon>
        <taxon>Andropogoneae</taxon>
        <taxon>Tripsacinae</taxon>
        <taxon>Zea</taxon>
    </lineage>
</organism>
<comment type="subunit">
    <text evidence="10">Adaptor protein complex 1 (AP-1) is a heterotetramer composed of two large adaptins (gamma-type subunit and beta-type subunit), a medium adaptin (mu-type subunit) and a small adaptin (sigma-type subunit).</text>
</comment>
<evidence type="ECO:0000259" key="12">
    <source>
        <dbReference type="Pfam" id="PF01217"/>
    </source>
</evidence>
<dbReference type="GO" id="GO:0030121">
    <property type="term" value="C:AP-1 adaptor complex"/>
    <property type="evidence" value="ECO:0007669"/>
    <property type="project" value="InterPro"/>
</dbReference>
<dbReference type="OMA" id="RISYVMH"/>
<proteinExistence type="inferred from homology"/>
<dbReference type="PANTHER" id="PTHR11753">
    <property type="entry name" value="ADAPTOR COMPLEXES SMALL SUBUNIT FAMILY"/>
    <property type="match status" value="1"/>
</dbReference>
<evidence type="ECO:0000256" key="7">
    <source>
        <dbReference type="ARBA" id="ARBA00023136"/>
    </source>
</evidence>
<dbReference type="InterPro" id="IPR044733">
    <property type="entry name" value="AP1_sigma"/>
</dbReference>
<dbReference type="eggNOG" id="KOG0934">
    <property type="taxonomic scope" value="Eukaryota"/>
</dbReference>
<dbReference type="GO" id="GO:0035615">
    <property type="term" value="F:clathrin adaptor activity"/>
    <property type="evidence" value="ECO:0007669"/>
    <property type="project" value="InterPro"/>
</dbReference>
<reference evidence="13" key="1">
    <citation type="submission" date="2015-12" db="EMBL/GenBank/DDBJ databases">
        <title>Update maize B73 reference genome by single molecule sequencing technologies.</title>
        <authorList>
            <consortium name="Maize Genome Sequencing Project"/>
            <person name="Ware D."/>
        </authorList>
    </citation>
    <scope>NUCLEOTIDE SEQUENCE [LARGE SCALE GENOMIC DNA]</scope>
    <source>
        <tissue evidence="13">Seedling</tissue>
    </source>
</reference>
<name>A0A1D6L964_MAIZE</name>
<dbReference type="FunFam" id="3.30.450.60:FF:000007">
    <property type="entry name" value="AP complex subunit sigma"/>
    <property type="match status" value="1"/>
</dbReference>
<dbReference type="GO" id="GO:0005829">
    <property type="term" value="C:cytosol"/>
    <property type="evidence" value="ECO:0007669"/>
    <property type="project" value="GOC"/>
</dbReference>
<dbReference type="STRING" id="4577.A0A1D6L964"/>
<dbReference type="InterPro" id="IPR016635">
    <property type="entry name" value="AP_complex_ssu"/>
</dbReference>
<dbReference type="Gene3D" id="3.30.450.60">
    <property type="match status" value="1"/>
</dbReference>
<dbReference type="SUPFAM" id="SSF64356">
    <property type="entry name" value="SNARE-like"/>
    <property type="match status" value="1"/>
</dbReference>
<evidence type="ECO:0000256" key="2">
    <source>
        <dbReference type="ARBA" id="ARBA00004555"/>
    </source>
</evidence>
<evidence type="ECO:0000313" key="13">
    <source>
        <dbReference type="EMBL" id="ONM10731.1"/>
    </source>
</evidence>
<evidence type="ECO:0000256" key="9">
    <source>
        <dbReference type="ARBA" id="ARBA00058887"/>
    </source>
</evidence>
<dbReference type="InterPro" id="IPR000804">
    <property type="entry name" value="Clathrin_sm-chain_CS"/>
</dbReference>
<dbReference type="EMBL" id="CM007647">
    <property type="protein sequence ID" value="ONM10731.1"/>
    <property type="molecule type" value="Genomic_DNA"/>
</dbReference>
<keyword evidence="7" id="KW-0472">Membrane</keyword>
<evidence type="ECO:0000256" key="11">
    <source>
        <dbReference type="ARBA" id="ARBA00082295"/>
    </source>
</evidence>
<dbReference type="InterPro" id="IPR022775">
    <property type="entry name" value="AP_mu_sigma_su"/>
</dbReference>
<evidence type="ECO:0000256" key="3">
    <source>
        <dbReference type="ARBA" id="ARBA00006972"/>
    </source>
</evidence>
<dbReference type="Pfam" id="PF01217">
    <property type="entry name" value="Clat_adaptor_s"/>
    <property type="match status" value="1"/>
</dbReference>
<dbReference type="InterPro" id="IPR011012">
    <property type="entry name" value="Longin-like_dom_sf"/>
</dbReference>
<dbReference type="AlphaFoldDB" id="A0A1D6L964"/>
<keyword evidence="5" id="KW-0653">Protein transport</keyword>
<accession>A0A1D6L964</accession>
<dbReference type="SMR" id="A0A1D6L964"/>
<gene>
    <name evidence="13" type="ORF">ZEAMMB73_Zm00001d034595</name>
</gene>
<evidence type="ECO:0000256" key="6">
    <source>
        <dbReference type="ARBA" id="ARBA00023034"/>
    </source>
</evidence>
<sequence length="178" mass="20309">MVHSIPTEAEIQGTPNTSAVLPLFWLGPTLVCMQLHPMVSHLLFVHKIIKEISTLVLTRGPKLCNFVDWQGYRVVYKRYASLYFCMCIDPADNELETLQIIHHYVEILDRYFGNVCELDLIFNFHKAYFILDEILIAGELQESNKKSVLRLVTTQDALVEAAKEEAGSLRNIIAQATK</sequence>
<dbReference type="GO" id="GO:0006886">
    <property type="term" value="P:intracellular protein transport"/>
    <property type="evidence" value="ECO:0007669"/>
    <property type="project" value="InterPro"/>
</dbReference>
<keyword evidence="6" id="KW-0333">Golgi apparatus</keyword>
<comment type="similarity">
    <text evidence="3">Belongs to the adaptor complexes small subunit family.</text>
</comment>
<dbReference type="PROSITE" id="PS00989">
    <property type="entry name" value="CLAT_ADAPTOR_S"/>
    <property type="match status" value="1"/>
</dbReference>
<dbReference type="CDD" id="cd14831">
    <property type="entry name" value="AP1_sigma"/>
    <property type="match status" value="1"/>
</dbReference>
<comment type="subcellular location">
    <subcellularLocation>
        <location evidence="1">Cytoplasmic vesicle</location>
        <location evidence="1">Clathrin-coated vesicle membrane</location>
        <topology evidence="1">Peripheral membrane protein</topology>
        <orientation evidence="1">Cytoplasmic side</orientation>
    </subcellularLocation>
    <subcellularLocation>
        <location evidence="2">Golgi apparatus</location>
    </subcellularLocation>
</comment>
<evidence type="ECO:0000256" key="1">
    <source>
        <dbReference type="ARBA" id="ARBA00004145"/>
    </source>
</evidence>
<keyword evidence="4" id="KW-0813">Transport</keyword>
<evidence type="ECO:0000256" key="10">
    <source>
        <dbReference type="ARBA" id="ARBA00066271"/>
    </source>
</evidence>
<evidence type="ECO:0000256" key="4">
    <source>
        <dbReference type="ARBA" id="ARBA00022448"/>
    </source>
</evidence>